<accession>A0A235BV14</accession>
<dbReference type="Pfam" id="PF01520">
    <property type="entry name" value="Amidase_3"/>
    <property type="match status" value="1"/>
</dbReference>
<evidence type="ECO:0000256" key="1">
    <source>
        <dbReference type="ARBA" id="ARBA00022801"/>
    </source>
</evidence>
<gene>
    <name evidence="3" type="ORF">CH333_03875</name>
</gene>
<proteinExistence type="predicted"/>
<dbReference type="SUPFAM" id="SSF55383">
    <property type="entry name" value="Copper amine oxidase, domain N"/>
    <property type="match status" value="1"/>
</dbReference>
<dbReference type="CDD" id="cd02696">
    <property type="entry name" value="MurNAc-LAA"/>
    <property type="match status" value="1"/>
</dbReference>
<protein>
    <recommendedName>
        <fullName evidence="2">MurNAc-LAA domain-containing protein</fullName>
    </recommendedName>
</protein>
<dbReference type="FunFam" id="3.40.630.40:FF:000005">
    <property type="entry name" value="N-acetylmuramoyl-L-alanine amidase (AmiA)"/>
    <property type="match status" value="1"/>
</dbReference>
<sequence length="353" mass="39688">MLKILFFLCLYTASYKGNNVKVAIKELDGFRYINIEPISKLLGGKINYLEKSGRIFWQKGDVSIVLIDGSPWVLLNAKPYNFPLPVRKGDDGVFLSPSMLVPLLSSGFNLTVELGDDSLVVFERKLKIDKVVIDAGHGGRDPGAIGLKKTKEKDVVLKIARIVANELEKAGVNCILTRDKDKFIPLEKRTEIANQNGANLFVSIHLNACRSRKTHGCEVYFLSRARTGWERAVEARENSVIKFEERELGVDLESILWDLAQAEYLSESKELAAYILKSVTKKGNIKSLGVKQANFFVLRGAYMPAVLVEADFISNPKCEKRFKDKGFVRNIALGIAEGIEKFRAEYEKQMNYE</sequence>
<name>A0A235BV14_UNCW3</name>
<dbReference type="InterPro" id="IPR036582">
    <property type="entry name" value="Mao_N_sf"/>
</dbReference>
<dbReference type="SMART" id="SM00646">
    <property type="entry name" value="Ami_3"/>
    <property type="match status" value="1"/>
</dbReference>
<dbReference type="Proteomes" id="UP000215215">
    <property type="component" value="Unassembled WGS sequence"/>
</dbReference>
<dbReference type="GO" id="GO:0008745">
    <property type="term" value="F:N-acetylmuramoyl-L-alanine amidase activity"/>
    <property type="evidence" value="ECO:0007669"/>
    <property type="project" value="InterPro"/>
</dbReference>
<keyword evidence="1" id="KW-0378">Hydrolase</keyword>
<dbReference type="SUPFAM" id="SSF53187">
    <property type="entry name" value="Zn-dependent exopeptidases"/>
    <property type="match status" value="1"/>
</dbReference>
<feature type="domain" description="MurNAc-LAA" evidence="2">
    <location>
        <begin position="190"/>
        <end position="340"/>
    </location>
</feature>
<comment type="caution">
    <text evidence="3">The sequence shown here is derived from an EMBL/GenBank/DDBJ whole genome shotgun (WGS) entry which is preliminary data.</text>
</comment>
<dbReference type="InterPro" id="IPR050695">
    <property type="entry name" value="N-acetylmuramoyl_amidase_3"/>
</dbReference>
<dbReference type="GO" id="GO:0030288">
    <property type="term" value="C:outer membrane-bounded periplasmic space"/>
    <property type="evidence" value="ECO:0007669"/>
    <property type="project" value="TreeGrafter"/>
</dbReference>
<dbReference type="PANTHER" id="PTHR30404:SF0">
    <property type="entry name" value="N-ACETYLMURAMOYL-L-ALANINE AMIDASE AMIC"/>
    <property type="match status" value="1"/>
</dbReference>
<dbReference type="Gene3D" id="3.40.630.40">
    <property type="entry name" value="Zn-dependent exopeptidases"/>
    <property type="match status" value="1"/>
</dbReference>
<evidence type="ECO:0000313" key="3">
    <source>
        <dbReference type="EMBL" id="OYD16253.1"/>
    </source>
</evidence>
<reference evidence="3 4" key="1">
    <citation type="submission" date="2017-07" db="EMBL/GenBank/DDBJ databases">
        <title>Recovery of genomes from metagenomes via a dereplication, aggregation, and scoring strategy.</title>
        <authorList>
            <person name="Sieber C.M."/>
            <person name="Probst A.J."/>
            <person name="Sharrar A."/>
            <person name="Thomas B.C."/>
            <person name="Hess M."/>
            <person name="Tringe S.G."/>
            <person name="Banfield J.F."/>
        </authorList>
    </citation>
    <scope>NUCLEOTIDE SEQUENCE [LARGE SCALE GENOMIC DNA]</scope>
    <source>
        <strain evidence="3">JGI_Cruoil_03_44_89</strain>
    </source>
</reference>
<dbReference type="AlphaFoldDB" id="A0A235BV14"/>
<evidence type="ECO:0000313" key="4">
    <source>
        <dbReference type="Proteomes" id="UP000215215"/>
    </source>
</evidence>
<dbReference type="PANTHER" id="PTHR30404">
    <property type="entry name" value="N-ACETYLMURAMOYL-L-ALANINE AMIDASE"/>
    <property type="match status" value="1"/>
</dbReference>
<evidence type="ECO:0000259" key="2">
    <source>
        <dbReference type="SMART" id="SM00646"/>
    </source>
</evidence>
<dbReference type="EMBL" id="NOZQ01000076">
    <property type="protein sequence ID" value="OYD16253.1"/>
    <property type="molecule type" value="Genomic_DNA"/>
</dbReference>
<organism evidence="3 4">
    <name type="scientific">candidate division WOR-3 bacterium JGI_Cruoil_03_44_89</name>
    <dbReference type="NCBI Taxonomy" id="1973748"/>
    <lineage>
        <taxon>Bacteria</taxon>
        <taxon>Bacteria division WOR-3</taxon>
    </lineage>
</organism>
<dbReference type="GO" id="GO:0009253">
    <property type="term" value="P:peptidoglycan catabolic process"/>
    <property type="evidence" value="ECO:0007669"/>
    <property type="project" value="InterPro"/>
</dbReference>
<dbReference type="InterPro" id="IPR002508">
    <property type="entry name" value="MurNAc-LAA_cat"/>
</dbReference>